<evidence type="ECO:0008006" key="3">
    <source>
        <dbReference type="Google" id="ProtNLM"/>
    </source>
</evidence>
<comment type="caution">
    <text evidence="1">The sequence shown here is derived from an EMBL/GenBank/DDBJ whole genome shotgun (WGS) entry which is preliminary data.</text>
</comment>
<sequence length="96" mass="10976">MTMKVYIVFRGVNIVEGVFSTTELAESYILNEKANGSESIYTIVEETLKGEDYTLCGIAIKDFDFSKLHLAIKDESKLKYHNLFLFEILEEENNGN</sequence>
<dbReference type="EMBL" id="JYOM01000003">
    <property type="protein sequence ID" value="KKD49639.1"/>
    <property type="molecule type" value="Genomic_DNA"/>
</dbReference>
<evidence type="ECO:0000313" key="2">
    <source>
        <dbReference type="Proteomes" id="UP000033536"/>
    </source>
</evidence>
<gene>
    <name evidence="1" type="ORF">UQ68_02120</name>
</gene>
<organism evidence="1 2">
    <name type="scientific">Listeria seeligeri</name>
    <dbReference type="NCBI Taxonomy" id="1640"/>
    <lineage>
        <taxon>Bacteria</taxon>
        <taxon>Bacillati</taxon>
        <taxon>Bacillota</taxon>
        <taxon>Bacilli</taxon>
        <taxon>Bacillales</taxon>
        <taxon>Listeriaceae</taxon>
        <taxon>Listeria</taxon>
    </lineage>
</organism>
<evidence type="ECO:0000313" key="1">
    <source>
        <dbReference type="EMBL" id="KKD49639.1"/>
    </source>
</evidence>
<keyword evidence="2" id="KW-1185">Reference proteome</keyword>
<protein>
    <recommendedName>
        <fullName evidence="3">DUF4177 domain-containing protein</fullName>
    </recommendedName>
</protein>
<name>A0ABR5EAR1_LISSE</name>
<proteinExistence type="predicted"/>
<accession>A0ABR5EAR1</accession>
<dbReference type="Proteomes" id="UP000033536">
    <property type="component" value="Unassembled WGS sequence"/>
</dbReference>
<reference evidence="1 2" key="1">
    <citation type="submission" date="2015-02" db="EMBL/GenBank/DDBJ databases">
        <title>Sequencing of Listeria spp. dairy environmental strains.</title>
        <authorList>
            <person name="Muhterem-Uyar M."/>
            <person name="Wagner M."/>
            <person name="Schmitz-Esser S."/>
            <person name="Stessl B."/>
        </authorList>
    </citation>
    <scope>NUCLEOTIDE SEQUENCE [LARGE SCALE GENOMIC DNA]</scope>
    <source>
        <strain evidence="1 2">7KSM</strain>
    </source>
</reference>
<dbReference type="RefSeq" id="WP_046325956.1">
    <property type="nucleotide sequence ID" value="NZ_JYOM01000003.1"/>
</dbReference>